<dbReference type="eggNOG" id="ENOG502QREQ">
    <property type="taxonomic scope" value="Eukaryota"/>
</dbReference>
<dbReference type="GO" id="GO:0003824">
    <property type="term" value="F:catalytic activity"/>
    <property type="evidence" value="ECO:0007669"/>
    <property type="project" value="InterPro"/>
</dbReference>
<feature type="chain" id="PRO_5008771864" evidence="1">
    <location>
        <begin position="28"/>
        <end position="329"/>
    </location>
</feature>
<keyword evidence="1" id="KW-0732">Signal</keyword>
<dbReference type="PANTHER" id="PTHR47703:SF2">
    <property type="entry name" value="D-AMINOACID AMINOTRANSFERASE-LIKE PLP-DEPENDENT ENZYMES SUPERFAMILY PROTEIN"/>
    <property type="match status" value="1"/>
</dbReference>
<reference evidence="3" key="3">
    <citation type="submission" date="2016-03" db="UniProtKB">
        <authorList>
            <consortium name="EnsemblProtists"/>
        </authorList>
    </citation>
    <scope>IDENTIFICATION</scope>
</reference>
<dbReference type="HOGENOM" id="CLU_845799_0_0_1"/>
<dbReference type="SUPFAM" id="SSF56752">
    <property type="entry name" value="D-aminoacid aminotransferase-like PLP-dependent enzymes"/>
    <property type="match status" value="1"/>
</dbReference>
<dbReference type="PaxDb" id="55529-EKX52855"/>
<feature type="signal peptide" evidence="1">
    <location>
        <begin position="1"/>
        <end position="27"/>
    </location>
</feature>
<dbReference type="AlphaFoldDB" id="L1JXD4"/>
<sequence>MSNSGGSVVAALHFLFWVRAAAGWARSFVLSRGALGPVMKLASSAPSTSASSSPQLSENFCLICNGEEVPCRLNSEQLLKSLPRGPYTTARTHMHKFVFEFEFHNSRIAESTQLMVQAGSLLKPREYEKLIDPQRLRHEYLSNIREAVRRYQKHNDKEGEMKLTTLLNVDEHADHKLYVHVQALGKRPEHPVKVQVMGAPRENAHAKDSGWVTSRQSLWDERKDEVHEVILCNEEGKLFEGLSSNFFVLKKDQDGTPVLITARDGVLLGTVRSLALKMCGSLGIKVVEEAPTLQVILPDQSVMTPASTTITNQLLDLLLQHVLESSTEL</sequence>
<dbReference type="InterPro" id="IPR001544">
    <property type="entry name" value="Aminotrans_IV"/>
</dbReference>
<dbReference type="OrthoDB" id="59470at2759"/>
<dbReference type="Pfam" id="PF01063">
    <property type="entry name" value="Aminotran_4"/>
    <property type="match status" value="1"/>
</dbReference>
<dbReference type="Gene3D" id="3.20.10.10">
    <property type="entry name" value="D-amino Acid Aminotransferase, subunit A, domain 2"/>
    <property type="match status" value="1"/>
</dbReference>
<dbReference type="InterPro" id="IPR036038">
    <property type="entry name" value="Aminotransferase-like"/>
</dbReference>
<dbReference type="RefSeq" id="XP_005839835.1">
    <property type="nucleotide sequence ID" value="XM_005839778.1"/>
</dbReference>
<proteinExistence type="predicted"/>
<organism evidence="2">
    <name type="scientific">Guillardia theta (strain CCMP2712)</name>
    <name type="common">Cryptophyte</name>
    <dbReference type="NCBI Taxonomy" id="905079"/>
    <lineage>
        <taxon>Eukaryota</taxon>
        <taxon>Cryptophyceae</taxon>
        <taxon>Pyrenomonadales</taxon>
        <taxon>Geminigeraceae</taxon>
        <taxon>Guillardia</taxon>
    </lineage>
</organism>
<evidence type="ECO:0000313" key="3">
    <source>
        <dbReference type="EnsemblProtists" id="EKX52855"/>
    </source>
</evidence>
<evidence type="ECO:0000313" key="2">
    <source>
        <dbReference type="EMBL" id="EKX52855.1"/>
    </source>
</evidence>
<dbReference type="EnsemblProtists" id="EKX52855">
    <property type="protein sequence ID" value="EKX52855"/>
    <property type="gene ID" value="GUITHDRAFT_161095"/>
</dbReference>
<dbReference type="EMBL" id="JH992971">
    <property type="protein sequence ID" value="EKX52855.1"/>
    <property type="molecule type" value="Genomic_DNA"/>
</dbReference>
<evidence type="ECO:0000256" key="1">
    <source>
        <dbReference type="SAM" id="SignalP"/>
    </source>
</evidence>
<dbReference type="Proteomes" id="UP000011087">
    <property type="component" value="Unassembled WGS sequence"/>
</dbReference>
<dbReference type="InterPro" id="IPR043132">
    <property type="entry name" value="BCAT-like_C"/>
</dbReference>
<name>L1JXD4_GUITC</name>
<gene>
    <name evidence="2" type="ORF">GUITHDRAFT_161095</name>
</gene>
<evidence type="ECO:0000313" key="4">
    <source>
        <dbReference type="Proteomes" id="UP000011087"/>
    </source>
</evidence>
<accession>L1JXD4</accession>
<dbReference type="OMA" id="VLCHIGL"/>
<reference evidence="4" key="2">
    <citation type="submission" date="2012-11" db="EMBL/GenBank/DDBJ databases">
        <authorList>
            <person name="Kuo A."/>
            <person name="Curtis B.A."/>
            <person name="Tanifuji G."/>
            <person name="Burki F."/>
            <person name="Gruber A."/>
            <person name="Irimia M."/>
            <person name="Maruyama S."/>
            <person name="Arias M.C."/>
            <person name="Ball S.G."/>
            <person name="Gile G.H."/>
            <person name="Hirakawa Y."/>
            <person name="Hopkins J.F."/>
            <person name="Rensing S.A."/>
            <person name="Schmutz J."/>
            <person name="Symeonidi A."/>
            <person name="Elias M."/>
            <person name="Eveleigh R.J."/>
            <person name="Herman E.K."/>
            <person name="Klute M.J."/>
            <person name="Nakayama T."/>
            <person name="Obornik M."/>
            <person name="Reyes-Prieto A."/>
            <person name="Armbrust E.V."/>
            <person name="Aves S.J."/>
            <person name="Beiko R.G."/>
            <person name="Coutinho P."/>
            <person name="Dacks J.B."/>
            <person name="Durnford D.G."/>
            <person name="Fast N.M."/>
            <person name="Green B.R."/>
            <person name="Grisdale C."/>
            <person name="Hempe F."/>
            <person name="Henrissat B."/>
            <person name="Hoppner M.P."/>
            <person name="Ishida K.-I."/>
            <person name="Kim E."/>
            <person name="Koreny L."/>
            <person name="Kroth P.G."/>
            <person name="Liu Y."/>
            <person name="Malik S.-B."/>
            <person name="Maier U.G."/>
            <person name="McRose D."/>
            <person name="Mock T."/>
            <person name="Neilson J.A."/>
            <person name="Onodera N.T."/>
            <person name="Poole A.M."/>
            <person name="Pritham E.J."/>
            <person name="Richards T.A."/>
            <person name="Rocap G."/>
            <person name="Roy S.W."/>
            <person name="Sarai C."/>
            <person name="Schaack S."/>
            <person name="Shirato S."/>
            <person name="Slamovits C.H."/>
            <person name="Spencer D.F."/>
            <person name="Suzuki S."/>
            <person name="Worden A.Z."/>
            <person name="Zauner S."/>
            <person name="Barry K."/>
            <person name="Bell C."/>
            <person name="Bharti A.K."/>
            <person name="Crow J.A."/>
            <person name="Grimwood J."/>
            <person name="Kramer R."/>
            <person name="Lindquist E."/>
            <person name="Lucas S."/>
            <person name="Salamov A."/>
            <person name="McFadden G.I."/>
            <person name="Lane C.E."/>
            <person name="Keeling P.J."/>
            <person name="Gray M.W."/>
            <person name="Grigoriev I.V."/>
            <person name="Archibald J.M."/>
        </authorList>
    </citation>
    <scope>NUCLEOTIDE SEQUENCE</scope>
    <source>
        <strain evidence="4">CCMP2712</strain>
    </source>
</reference>
<dbReference type="GeneID" id="17309624"/>
<protein>
    <submittedName>
        <fullName evidence="2 3">Uncharacterized protein</fullName>
    </submittedName>
</protein>
<dbReference type="KEGG" id="gtt:GUITHDRAFT_161095"/>
<dbReference type="PANTHER" id="PTHR47703">
    <property type="entry name" value="D-AMINOACID AMINOTRANSFERASE-LIKE PLP-DEPENDENT ENZYMES SUPERFAMILY PROTEIN"/>
    <property type="match status" value="1"/>
</dbReference>
<reference evidence="2 4" key="1">
    <citation type="journal article" date="2012" name="Nature">
        <title>Algal genomes reveal evolutionary mosaicism and the fate of nucleomorphs.</title>
        <authorList>
            <consortium name="DOE Joint Genome Institute"/>
            <person name="Curtis B.A."/>
            <person name="Tanifuji G."/>
            <person name="Burki F."/>
            <person name="Gruber A."/>
            <person name="Irimia M."/>
            <person name="Maruyama S."/>
            <person name="Arias M.C."/>
            <person name="Ball S.G."/>
            <person name="Gile G.H."/>
            <person name="Hirakawa Y."/>
            <person name="Hopkins J.F."/>
            <person name="Kuo A."/>
            <person name="Rensing S.A."/>
            <person name="Schmutz J."/>
            <person name="Symeonidi A."/>
            <person name="Elias M."/>
            <person name="Eveleigh R.J."/>
            <person name="Herman E.K."/>
            <person name="Klute M.J."/>
            <person name="Nakayama T."/>
            <person name="Obornik M."/>
            <person name="Reyes-Prieto A."/>
            <person name="Armbrust E.V."/>
            <person name="Aves S.J."/>
            <person name="Beiko R.G."/>
            <person name="Coutinho P."/>
            <person name="Dacks J.B."/>
            <person name="Durnford D.G."/>
            <person name="Fast N.M."/>
            <person name="Green B.R."/>
            <person name="Grisdale C.J."/>
            <person name="Hempel F."/>
            <person name="Henrissat B."/>
            <person name="Hoppner M.P."/>
            <person name="Ishida K."/>
            <person name="Kim E."/>
            <person name="Koreny L."/>
            <person name="Kroth P.G."/>
            <person name="Liu Y."/>
            <person name="Malik S.B."/>
            <person name="Maier U.G."/>
            <person name="McRose D."/>
            <person name="Mock T."/>
            <person name="Neilson J.A."/>
            <person name="Onodera N.T."/>
            <person name="Poole A.M."/>
            <person name="Pritham E.J."/>
            <person name="Richards T.A."/>
            <person name="Rocap G."/>
            <person name="Roy S.W."/>
            <person name="Sarai C."/>
            <person name="Schaack S."/>
            <person name="Shirato S."/>
            <person name="Slamovits C.H."/>
            <person name="Spencer D.F."/>
            <person name="Suzuki S."/>
            <person name="Worden A.Z."/>
            <person name="Zauner S."/>
            <person name="Barry K."/>
            <person name="Bell C."/>
            <person name="Bharti A.K."/>
            <person name="Crow J.A."/>
            <person name="Grimwood J."/>
            <person name="Kramer R."/>
            <person name="Lindquist E."/>
            <person name="Lucas S."/>
            <person name="Salamov A."/>
            <person name="McFadden G.I."/>
            <person name="Lane C.E."/>
            <person name="Keeling P.J."/>
            <person name="Gray M.W."/>
            <person name="Grigoriev I.V."/>
            <person name="Archibald J.M."/>
        </authorList>
    </citation>
    <scope>NUCLEOTIDE SEQUENCE</scope>
    <source>
        <strain evidence="2 4">CCMP2712</strain>
    </source>
</reference>
<keyword evidence="4" id="KW-1185">Reference proteome</keyword>